<dbReference type="PANTHER" id="PTHR43335:SF8">
    <property type="entry name" value="ABC TRANSPORTER, ATP-BINDING PROTEIN"/>
    <property type="match status" value="1"/>
</dbReference>
<dbReference type="SMART" id="SM00382">
    <property type="entry name" value="AAA"/>
    <property type="match status" value="1"/>
</dbReference>
<protein>
    <submittedName>
        <fullName evidence="7">ABC transporter, ATP-binding protein</fullName>
    </submittedName>
</protein>
<dbReference type="AlphaFoldDB" id="B6GBG1"/>
<evidence type="ECO:0000256" key="1">
    <source>
        <dbReference type="ARBA" id="ARBA00005417"/>
    </source>
</evidence>
<dbReference type="InterPro" id="IPR003439">
    <property type="entry name" value="ABC_transporter-like_ATP-bd"/>
</dbReference>
<dbReference type="RefSeq" id="WP_006721064.1">
    <property type="nucleotide sequence ID" value="NZ_DS995476.1"/>
</dbReference>
<sequence>MNVLETHALTKAYGSKHALDALDMHVGAGDIYGFVGKNGAGKSTLMKIAAGLIDPTAGEIALFGTTRAAMNPFDTEFSRIGALIEDPGILPTYSALENLMCKAIALGIPHPQDQCRDLLELVGLADTDHTRAKKFSFGMKQRLGIALALVGGPDLLLLDEPFNGLDPEATREMRSALMRLNRERGVSMVISSHVLDQLDRMATRFGVIRSGRMVREFSVDELHAACMSSVRVKTADPSRSLALLEERLPGATLRMEPDGSILVSGASGVRPAQASFGGAATDASASGAPTTEDVSR</sequence>
<keyword evidence="4 7" id="KW-0067">ATP-binding</keyword>
<evidence type="ECO:0000256" key="4">
    <source>
        <dbReference type="ARBA" id="ARBA00022840"/>
    </source>
</evidence>
<dbReference type="GO" id="GO:0005524">
    <property type="term" value="F:ATP binding"/>
    <property type="evidence" value="ECO:0007669"/>
    <property type="project" value="UniProtKB-KW"/>
</dbReference>
<reference evidence="7 8" key="1">
    <citation type="submission" date="2008-10" db="EMBL/GenBank/DDBJ databases">
        <title>Draft genome sequence of Collinsella stercoris (DSM 13279).</title>
        <authorList>
            <person name="Sudarsanam P."/>
            <person name="Ley R."/>
            <person name="Guruge J."/>
            <person name="Turnbaugh P.J."/>
            <person name="Mahowald M."/>
            <person name="Liep D."/>
            <person name="Gordon J."/>
        </authorList>
    </citation>
    <scope>NUCLEOTIDE SEQUENCE [LARGE SCALE GENOMIC DNA]</scope>
    <source>
        <strain evidence="7 8">DSM 13279</strain>
    </source>
</reference>
<comment type="caution">
    <text evidence="7">The sequence shown here is derived from an EMBL/GenBank/DDBJ whole genome shotgun (WGS) entry which is preliminary data.</text>
</comment>
<evidence type="ECO:0000313" key="7">
    <source>
        <dbReference type="EMBL" id="EEA90373.1"/>
    </source>
</evidence>
<evidence type="ECO:0000256" key="3">
    <source>
        <dbReference type="ARBA" id="ARBA00022741"/>
    </source>
</evidence>
<dbReference type="PROSITE" id="PS00211">
    <property type="entry name" value="ABC_TRANSPORTER_1"/>
    <property type="match status" value="1"/>
</dbReference>
<comment type="similarity">
    <text evidence="1">Belongs to the ABC transporter superfamily.</text>
</comment>
<dbReference type="Gene3D" id="3.40.50.300">
    <property type="entry name" value="P-loop containing nucleotide triphosphate hydrolases"/>
    <property type="match status" value="1"/>
</dbReference>
<accession>B6GBG1</accession>
<proteinExistence type="inferred from homology"/>
<feature type="domain" description="ABC transporter" evidence="6">
    <location>
        <begin position="4"/>
        <end position="235"/>
    </location>
</feature>
<dbReference type="EMBL" id="ABXJ01000074">
    <property type="protein sequence ID" value="EEA90373.1"/>
    <property type="molecule type" value="Genomic_DNA"/>
</dbReference>
<dbReference type="InterPro" id="IPR027417">
    <property type="entry name" value="P-loop_NTPase"/>
</dbReference>
<evidence type="ECO:0000256" key="5">
    <source>
        <dbReference type="SAM" id="MobiDB-lite"/>
    </source>
</evidence>
<dbReference type="InterPro" id="IPR003593">
    <property type="entry name" value="AAA+_ATPase"/>
</dbReference>
<keyword evidence="2" id="KW-0813">Transport</keyword>
<dbReference type="InterPro" id="IPR017871">
    <property type="entry name" value="ABC_transporter-like_CS"/>
</dbReference>
<reference evidence="7 8" key="2">
    <citation type="submission" date="2008-10" db="EMBL/GenBank/DDBJ databases">
        <authorList>
            <person name="Fulton L."/>
            <person name="Clifton S."/>
            <person name="Fulton B."/>
            <person name="Xu J."/>
            <person name="Minx P."/>
            <person name="Pepin K.H."/>
            <person name="Johnson M."/>
            <person name="Thiruvilangam P."/>
            <person name="Bhonagiri V."/>
            <person name="Nash W.E."/>
            <person name="Mardis E.R."/>
            <person name="Wilson R.K."/>
        </authorList>
    </citation>
    <scope>NUCLEOTIDE SEQUENCE [LARGE SCALE GENOMIC DNA]</scope>
    <source>
        <strain evidence="7 8">DSM 13279</strain>
    </source>
</reference>
<feature type="compositionally biased region" description="Low complexity" evidence="5">
    <location>
        <begin position="274"/>
        <end position="296"/>
    </location>
</feature>
<feature type="region of interest" description="Disordered" evidence="5">
    <location>
        <begin position="273"/>
        <end position="296"/>
    </location>
</feature>
<dbReference type="PROSITE" id="PS50893">
    <property type="entry name" value="ABC_TRANSPORTER_2"/>
    <property type="match status" value="1"/>
</dbReference>
<evidence type="ECO:0000259" key="6">
    <source>
        <dbReference type="PROSITE" id="PS50893"/>
    </source>
</evidence>
<dbReference type="Pfam" id="PF00005">
    <property type="entry name" value="ABC_tran"/>
    <property type="match status" value="1"/>
</dbReference>
<feature type="non-terminal residue" evidence="7">
    <location>
        <position position="296"/>
    </location>
</feature>
<dbReference type="Proteomes" id="UP000003560">
    <property type="component" value="Unassembled WGS sequence"/>
</dbReference>
<dbReference type="SUPFAM" id="SSF52540">
    <property type="entry name" value="P-loop containing nucleoside triphosphate hydrolases"/>
    <property type="match status" value="1"/>
</dbReference>
<keyword evidence="8" id="KW-1185">Reference proteome</keyword>
<dbReference type="GO" id="GO:0016887">
    <property type="term" value="F:ATP hydrolysis activity"/>
    <property type="evidence" value="ECO:0007669"/>
    <property type="project" value="InterPro"/>
</dbReference>
<gene>
    <name evidence="7" type="ORF">COLSTE_01420</name>
</gene>
<name>B6GBG1_9ACTN</name>
<organism evidence="7 8">
    <name type="scientific">Collinsella stercoris DSM 13279</name>
    <dbReference type="NCBI Taxonomy" id="445975"/>
    <lineage>
        <taxon>Bacteria</taxon>
        <taxon>Bacillati</taxon>
        <taxon>Actinomycetota</taxon>
        <taxon>Coriobacteriia</taxon>
        <taxon>Coriobacteriales</taxon>
        <taxon>Coriobacteriaceae</taxon>
        <taxon>Collinsella</taxon>
    </lineage>
</organism>
<dbReference type="STRING" id="445975.COLSTE_01420"/>
<evidence type="ECO:0000256" key="2">
    <source>
        <dbReference type="ARBA" id="ARBA00022448"/>
    </source>
</evidence>
<dbReference type="OrthoDB" id="3177347at2"/>
<evidence type="ECO:0000313" key="8">
    <source>
        <dbReference type="Proteomes" id="UP000003560"/>
    </source>
</evidence>
<dbReference type="HOGENOM" id="CLU_000604_1_2_11"/>
<dbReference type="PANTHER" id="PTHR43335">
    <property type="entry name" value="ABC TRANSPORTER, ATP-BINDING PROTEIN"/>
    <property type="match status" value="1"/>
</dbReference>
<keyword evidence="3" id="KW-0547">Nucleotide-binding</keyword>
<dbReference type="eggNOG" id="COG1131">
    <property type="taxonomic scope" value="Bacteria"/>
</dbReference>